<feature type="domain" description="DUF4094" evidence="2">
    <location>
        <begin position="10"/>
        <end position="105"/>
    </location>
</feature>
<comment type="caution">
    <text evidence="3">The sequence shown here is derived from an EMBL/GenBank/DDBJ whole genome shotgun (WGS) entry which is preliminary data.</text>
</comment>
<keyword evidence="1" id="KW-1133">Transmembrane helix</keyword>
<reference evidence="3" key="1">
    <citation type="submission" date="2022-12" db="EMBL/GenBank/DDBJ databases">
        <title>Draft genome assemblies for two species of Escallonia (Escalloniales).</title>
        <authorList>
            <person name="Chanderbali A."/>
            <person name="Dervinis C."/>
            <person name="Anghel I."/>
            <person name="Soltis D."/>
            <person name="Soltis P."/>
            <person name="Zapata F."/>
        </authorList>
    </citation>
    <scope>NUCLEOTIDE SEQUENCE</scope>
    <source>
        <strain evidence="3">UCBG64.0493</strain>
        <tissue evidence="3">Leaf</tissue>
    </source>
</reference>
<keyword evidence="1" id="KW-0472">Membrane</keyword>
<dbReference type="Proteomes" id="UP001188597">
    <property type="component" value="Unassembled WGS sequence"/>
</dbReference>
<dbReference type="InterPro" id="IPR025298">
    <property type="entry name" value="DUF4094"/>
</dbReference>
<keyword evidence="4" id="KW-1185">Reference proteome</keyword>
<name>A0AA89AFQ2_9ASTE</name>
<sequence length="192" mass="22179">MKSRNSGKVSVKWVPLCSICFFFLGMLLTNRLWAPPESDGQFISRHRREQELQIVSDDCRTKKKKTGQDKNVMEEVSKTHEAIRPARSLDKSVSMLQLEMAATRSVQGEQRSNGTLESPPRKKAFVVIGINTAFSSRKRRDSVRQTWMPQGIESMLFCYDVVVLFDMKIYWLLFGFDKGISFSNWSKKRELS</sequence>
<evidence type="ECO:0000313" key="3">
    <source>
        <dbReference type="EMBL" id="KAK3000527.1"/>
    </source>
</evidence>
<feature type="transmembrane region" description="Helical" evidence="1">
    <location>
        <begin position="12"/>
        <end position="33"/>
    </location>
</feature>
<protein>
    <recommendedName>
        <fullName evidence="2">DUF4094 domain-containing protein</fullName>
    </recommendedName>
</protein>
<gene>
    <name evidence="3" type="ORF">RJ639_021866</name>
</gene>
<dbReference type="EMBL" id="JAVXUP010002988">
    <property type="protein sequence ID" value="KAK3000527.1"/>
    <property type="molecule type" value="Genomic_DNA"/>
</dbReference>
<organism evidence="3 4">
    <name type="scientific">Escallonia herrerae</name>
    <dbReference type="NCBI Taxonomy" id="1293975"/>
    <lineage>
        <taxon>Eukaryota</taxon>
        <taxon>Viridiplantae</taxon>
        <taxon>Streptophyta</taxon>
        <taxon>Embryophyta</taxon>
        <taxon>Tracheophyta</taxon>
        <taxon>Spermatophyta</taxon>
        <taxon>Magnoliopsida</taxon>
        <taxon>eudicotyledons</taxon>
        <taxon>Gunneridae</taxon>
        <taxon>Pentapetalae</taxon>
        <taxon>asterids</taxon>
        <taxon>campanulids</taxon>
        <taxon>Escalloniales</taxon>
        <taxon>Escalloniaceae</taxon>
        <taxon>Escallonia</taxon>
    </lineage>
</organism>
<dbReference type="AlphaFoldDB" id="A0AA89AFQ2"/>
<proteinExistence type="predicted"/>
<keyword evidence="1" id="KW-0812">Transmembrane</keyword>
<evidence type="ECO:0000313" key="4">
    <source>
        <dbReference type="Proteomes" id="UP001188597"/>
    </source>
</evidence>
<evidence type="ECO:0000259" key="2">
    <source>
        <dbReference type="Pfam" id="PF13334"/>
    </source>
</evidence>
<accession>A0AA89AFQ2</accession>
<dbReference type="Pfam" id="PF13334">
    <property type="entry name" value="DUF4094"/>
    <property type="match status" value="1"/>
</dbReference>
<evidence type="ECO:0000256" key="1">
    <source>
        <dbReference type="SAM" id="Phobius"/>
    </source>
</evidence>